<organism evidence="1 2">
    <name type="scientific">Rhypophila decipiens</name>
    <dbReference type="NCBI Taxonomy" id="261697"/>
    <lineage>
        <taxon>Eukaryota</taxon>
        <taxon>Fungi</taxon>
        <taxon>Dikarya</taxon>
        <taxon>Ascomycota</taxon>
        <taxon>Pezizomycotina</taxon>
        <taxon>Sordariomycetes</taxon>
        <taxon>Sordariomycetidae</taxon>
        <taxon>Sordariales</taxon>
        <taxon>Naviculisporaceae</taxon>
        <taxon>Rhypophila</taxon>
    </lineage>
</organism>
<evidence type="ECO:0000313" key="2">
    <source>
        <dbReference type="Proteomes" id="UP001301769"/>
    </source>
</evidence>
<proteinExistence type="predicted"/>
<keyword evidence="2" id="KW-1185">Reference proteome</keyword>
<sequence>MVCADEMKTLAEELDTLAMKDTQRFLGRQWKGVKLVLNEKRLKEMSAAVLGHTTALDLHLAGLGSDMLIETRESLAARIDQQSGSIRNSITQGRASLEQANDRQRTFIQQSITQNGISLQQAIDRQGAYLQHTIVGQKVSIEESVDRQATSFQQTIGQHAIWQQQAIEREGVLIRQTVSKSESRLIEQQAASTLTLRDDLAQVCNEVVQVSKEVTNVRDEAKRPREEFQGENVASTAREYLIMRKLSQLLEKVQLYAPRVDEFDNNPDSEDIVPHGELTESLGWLLGALREKRGIFGRDEAKDAVDALAGFLERMCSYLSTNSAAADASKSRHWGDISAPSDIAGLRENLRSLQGIILCARSVSLNANNIKRKRPVETELATKRSKMTRIDLSVGTVLVTSTRTVCLATAPPTPISPHEPIPVEAPSEQNETRISYFPRLARGSSSKHVGYVHGFHTVLEQCYDYQTGGTFNSIPRLSINRVIPADSPVFSVVLEGDLTEFQRMLWRVHPSIP</sequence>
<dbReference type="AlphaFoldDB" id="A0AAN7B3J3"/>
<evidence type="ECO:0000313" key="1">
    <source>
        <dbReference type="EMBL" id="KAK4211461.1"/>
    </source>
</evidence>
<comment type="caution">
    <text evidence="1">The sequence shown here is derived from an EMBL/GenBank/DDBJ whole genome shotgun (WGS) entry which is preliminary data.</text>
</comment>
<dbReference type="EMBL" id="MU858148">
    <property type="protein sequence ID" value="KAK4211461.1"/>
    <property type="molecule type" value="Genomic_DNA"/>
</dbReference>
<accession>A0AAN7B3J3</accession>
<name>A0AAN7B3J3_9PEZI</name>
<gene>
    <name evidence="1" type="ORF">QBC37DRAFT_12340</name>
</gene>
<reference evidence="1" key="1">
    <citation type="journal article" date="2023" name="Mol. Phylogenet. Evol.">
        <title>Genome-scale phylogeny and comparative genomics of the fungal order Sordariales.</title>
        <authorList>
            <person name="Hensen N."/>
            <person name="Bonometti L."/>
            <person name="Westerberg I."/>
            <person name="Brannstrom I.O."/>
            <person name="Guillou S."/>
            <person name="Cros-Aarteil S."/>
            <person name="Calhoun S."/>
            <person name="Haridas S."/>
            <person name="Kuo A."/>
            <person name="Mondo S."/>
            <person name="Pangilinan J."/>
            <person name="Riley R."/>
            <person name="LaButti K."/>
            <person name="Andreopoulos B."/>
            <person name="Lipzen A."/>
            <person name="Chen C."/>
            <person name="Yan M."/>
            <person name="Daum C."/>
            <person name="Ng V."/>
            <person name="Clum A."/>
            <person name="Steindorff A."/>
            <person name="Ohm R.A."/>
            <person name="Martin F."/>
            <person name="Silar P."/>
            <person name="Natvig D.O."/>
            <person name="Lalanne C."/>
            <person name="Gautier V."/>
            <person name="Ament-Velasquez S.L."/>
            <person name="Kruys A."/>
            <person name="Hutchinson M.I."/>
            <person name="Powell A.J."/>
            <person name="Barry K."/>
            <person name="Miller A.N."/>
            <person name="Grigoriev I.V."/>
            <person name="Debuchy R."/>
            <person name="Gladieux P."/>
            <person name="Hiltunen Thoren M."/>
            <person name="Johannesson H."/>
        </authorList>
    </citation>
    <scope>NUCLEOTIDE SEQUENCE</scope>
    <source>
        <strain evidence="1">PSN293</strain>
    </source>
</reference>
<reference evidence="1" key="2">
    <citation type="submission" date="2023-05" db="EMBL/GenBank/DDBJ databases">
        <authorList>
            <consortium name="Lawrence Berkeley National Laboratory"/>
            <person name="Steindorff A."/>
            <person name="Hensen N."/>
            <person name="Bonometti L."/>
            <person name="Westerberg I."/>
            <person name="Brannstrom I.O."/>
            <person name="Guillou S."/>
            <person name="Cros-Aarteil S."/>
            <person name="Calhoun S."/>
            <person name="Haridas S."/>
            <person name="Kuo A."/>
            <person name="Mondo S."/>
            <person name="Pangilinan J."/>
            <person name="Riley R."/>
            <person name="Labutti K."/>
            <person name="Andreopoulos B."/>
            <person name="Lipzen A."/>
            <person name="Chen C."/>
            <person name="Yanf M."/>
            <person name="Daum C."/>
            <person name="Ng V."/>
            <person name="Clum A."/>
            <person name="Ohm R."/>
            <person name="Martin F."/>
            <person name="Silar P."/>
            <person name="Natvig D."/>
            <person name="Lalanne C."/>
            <person name="Gautier V."/>
            <person name="Ament-Velasquez S.L."/>
            <person name="Kruys A."/>
            <person name="Hutchinson M.I."/>
            <person name="Powell A.J."/>
            <person name="Barry K."/>
            <person name="Miller A.N."/>
            <person name="Grigoriev I.V."/>
            <person name="Debuchy R."/>
            <person name="Gladieux P."/>
            <person name="Thoren M.H."/>
            <person name="Johannesson H."/>
        </authorList>
    </citation>
    <scope>NUCLEOTIDE SEQUENCE</scope>
    <source>
        <strain evidence="1">PSN293</strain>
    </source>
</reference>
<protein>
    <submittedName>
        <fullName evidence="1">Uncharacterized protein</fullName>
    </submittedName>
</protein>
<dbReference type="Proteomes" id="UP001301769">
    <property type="component" value="Unassembled WGS sequence"/>
</dbReference>